<keyword evidence="3 4" id="KW-0732">Signal</keyword>
<dbReference type="GO" id="GO:0055085">
    <property type="term" value="P:transmembrane transport"/>
    <property type="evidence" value="ECO:0007669"/>
    <property type="project" value="InterPro"/>
</dbReference>
<dbReference type="Pfam" id="PF03480">
    <property type="entry name" value="DctP"/>
    <property type="match status" value="1"/>
</dbReference>
<organism evidence="5 6">
    <name type="scientific">Syntrophorhabdus aromaticivorans</name>
    <dbReference type="NCBI Taxonomy" id="328301"/>
    <lineage>
        <taxon>Bacteria</taxon>
        <taxon>Pseudomonadati</taxon>
        <taxon>Thermodesulfobacteriota</taxon>
        <taxon>Syntrophorhabdia</taxon>
        <taxon>Syntrophorhabdales</taxon>
        <taxon>Syntrophorhabdaceae</taxon>
        <taxon>Syntrophorhabdus</taxon>
    </lineage>
</organism>
<reference evidence="5" key="2">
    <citation type="submission" date="2020-01" db="EMBL/GenBank/DDBJ databases">
        <authorList>
            <person name="Campanaro S."/>
        </authorList>
    </citation>
    <scope>NUCLEOTIDE SEQUENCE</scope>
    <source>
        <strain evidence="5">AS06rmzACSIP_7</strain>
    </source>
</reference>
<evidence type="ECO:0000313" key="5">
    <source>
        <dbReference type="EMBL" id="NLW35585.1"/>
    </source>
</evidence>
<dbReference type="CDD" id="cd13603">
    <property type="entry name" value="PBP2_TRAP_Siap_TeaA_like"/>
    <property type="match status" value="1"/>
</dbReference>
<gene>
    <name evidence="5" type="ORF">GXY80_08925</name>
</gene>
<feature type="chain" id="PRO_5037260751" evidence="4">
    <location>
        <begin position="22"/>
        <end position="197"/>
    </location>
</feature>
<dbReference type="PANTHER" id="PTHR33376">
    <property type="match status" value="1"/>
</dbReference>
<dbReference type="PANTHER" id="PTHR33376:SF7">
    <property type="entry name" value="C4-DICARBOXYLATE-BINDING PROTEIN DCTB"/>
    <property type="match status" value="1"/>
</dbReference>
<evidence type="ECO:0000313" key="6">
    <source>
        <dbReference type="Proteomes" id="UP000777265"/>
    </source>
</evidence>
<evidence type="ECO:0000256" key="3">
    <source>
        <dbReference type="ARBA" id="ARBA00022729"/>
    </source>
</evidence>
<dbReference type="EMBL" id="JAAYEE010000144">
    <property type="protein sequence ID" value="NLW35585.1"/>
    <property type="molecule type" value="Genomic_DNA"/>
</dbReference>
<comment type="caution">
    <text evidence="5">The sequence shown here is derived from an EMBL/GenBank/DDBJ whole genome shotgun (WGS) entry which is preliminary data.</text>
</comment>
<dbReference type="AlphaFoldDB" id="A0A971S0N4"/>
<accession>A0A971S0N4</accession>
<dbReference type="InterPro" id="IPR018389">
    <property type="entry name" value="DctP_fam"/>
</dbReference>
<proteinExistence type="inferred from homology"/>
<keyword evidence="2" id="KW-0813">Transport</keyword>
<evidence type="ECO:0000256" key="1">
    <source>
        <dbReference type="ARBA" id="ARBA00009023"/>
    </source>
</evidence>
<dbReference type="Gene3D" id="3.40.190.170">
    <property type="entry name" value="Bacterial extracellular solute-binding protein, family 7"/>
    <property type="match status" value="1"/>
</dbReference>
<feature type="non-terminal residue" evidence="5">
    <location>
        <position position="197"/>
    </location>
</feature>
<evidence type="ECO:0000256" key="4">
    <source>
        <dbReference type="SAM" id="SignalP"/>
    </source>
</evidence>
<name>A0A971S0N4_9BACT</name>
<protein>
    <submittedName>
        <fullName evidence="5">TRAP transporter substrate-binding protein</fullName>
    </submittedName>
</protein>
<evidence type="ECO:0000256" key="2">
    <source>
        <dbReference type="ARBA" id="ARBA00022448"/>
    </source>
</evidence>
<dbReference type="NCBIfam" id="NF037995">
    <property type="entry name" value="TRAP_S1"/>
    <property type="match status" value="1"/>
</dbReference>
<dbReference type="Proteomes" id="UP000777265">
    <property type="component" value="Unassembled WGS sequence"/>
</dbReference>
<sequence>MKKKYLILLALVLAFAMLLPACGGGAAEGEGEVTEPIIMKISHVGAPDTERDRGAQKIKEIVEEKSGGRIEAQIYPSSQLGGQRDQVEGVQFGNIEMSIVPTSYLGSSVPMITLLDTPYLLPTDPDQLTELYESDAIKRLMDQTLEKDMRVLGIWQTGYKVWTANKPLLYPEDAAGLKARVMNSPIMFKQDEVLGMS</sequence>
<dbReference type="InterPro" id="IPR038404">
    <property type="entry name" value="TRAP_DctP_sf"/>
</dbReference>
<feature type="signal peptide" evidence="4">
    <location>
        <begin position="1"/>
        <end position="21"/>
    </location>
</feature>
<reference evidence="5" key="1">
    <citation type="journal article" date="2020" name="Biotechnol. Biofuels">
        <title>New insights from the biogas microbiome by comprehensive genome-resolved metagenomics of nearly 1600 species originating from multiple anaerobic digesters.</title>
        <authorList>
            <person name="Campanaro S."/>
            <person name="Treu L."/>
            <person name="Rodriguez-R L.M."/>
            <person name="Kovalovszki A."/>
            <person name="Ziels R.M."/>
            <person name="Maus I."/>
            <person name="Zhu X."/>
            <person name="Kougias P.G."/>
            <person name="Basile A."/>
            <person name="Luo G."/>
            <person name="Schluter A."/>
            <person name="Konstantinidis K.T."/>
            <person name="Angelidaki I."/>
        </authorList>
    </citation>
    <scope>NUCLEOTIDE SEQUENCE</scope>
    <source>
        <strain evidence="5">AS06rmzACSIP_7</strain>
    </source>
</reference>
<comment type="similarity">
    <text evidence="1">Belongs to the bacterial solute-binding protein 7 family.</text>
</comment>